<dbReference type="PROSITE" id="PS51318">
    <property type="entry name" value="TAT"/>
    <property type="match status" value="1"/>
</dbReference>
<sequence length="1082" mass="118272">MSNKIWQSFGERNQTAKHQADAQNEFKEDLPFETGGSLLDAKTPRRDFLKYLGFSTAAAALAASCDTPVKKAIPFVNKPEIITPGVAEYYATTYIQDGDVQSLVARVRDGRPIKLDANEESAIHRCGSSARAQAAVLDLYDTARIKFPGSIVEGEVKEISSLQAFDKKIADELAALGGKPVAILTSTLTSPTSLKLIQEFTAKFPGSYHVMHDAVSYSGQILANEISYGRKALPSYHFNKAKVIVSLSADFLGTWLSPTEFSFQYAEGRKLSDKNEMSRHYQFESILSMTGSNADLRYTHRPSEAGKVALALYNAVATGSATGVADAKLKAGLEAAAKDLKAAQGAALVVSGSNDVNIQVVVNAINEAIGANGTTINWAYTSNFRQAIDSQIDKLVEGMNAGAIGALFIVDSNPAYTYHNAEKFKAGLAKTKLTISFNTRLDETTELCKYVIPDNHFLESWGDAEAKSGFYSFIQPTIHPLFKTRQWQDSLLIWGSGKAAVVATAVSDSTSTTTSGVATVVSNGGDYVNYLKAYWLQRLGSNEAWDNALRSGVINADANIFAAATHNAGAVTGAISALQASKVSTSDFEVFVYEKVGIGSGSQASNPWLQEMPDPISKATWDNYFIISAAAAKEQLGIDITNNGQVDAYEADTMKPVIKVTVNGKELELPVLIIPGIQKNTLGVALGYGRSKKVGVAVDGVGKNAYVFQSSKNGAVTNFADVSKFEKTSIRYEVAQTQTHMTYTDSLNYKRVEVVKETTLATYKKHPEMFVWAHQDLQHHYTKTGDFRNEGSLYDPKLNDRPGIHWGMSVDLNSCNGCGACVVACNAENNIPVVGKREVARGHDMHWLRIDRYFVTDDKNPDDVNGVVYMPMMCQHCDNAPCENVCPVAATNHSSEGLNQMTYNRCIGTRYCANNCPYKVRRFNWADYTGADSFKDNQKGSISDVTMEMNDDLTRMVLNPDVTVRSRGVIEKCSFCVQRLQDAKLTAKKENRPLEDKDLHMACGSACASGCIVFGNVNDKNSKISKVRRENPNRLYYSLDMIHVLPNVNYLAKLRNTSDNDVDPAIDAEKAMRDKLHAATAH</sequence>
<accession>A0ABT4UJC6</accession>
<dbReference type="InterPro" id="IPR017896">
    <property type="entry name" value="4Fe4S_Fe-S-bd"/>
</dbReference>
<dbReference type="Gene3D" id="3.30.70.20">
    <property type="match status" value="2"/>
</dbReference>
<dbReference type="Pfam" id="PF13247">
    <property type="entry name" value="Fer4_11"/>
    <property type="match status" value="1"/>
</dbReference>
<dbReference type="SUPFAM" id="SSF53706">
    <property type="entry name" value="Formate dehydrogenase/DMSO reductase, domains 1-3"/>
    <property type="match status" value="1"/>
</dbReference>
<dbReference type="Gene3D" id="3.40.228.10">
    <property type="entry name" value="Dimethylsulfoxide Reductase, domain 2"/>
    <property type="match status" value="1"/>
</dbReference>
<dbReference type="NCBIfam" id="TIGR04519">
    <property type="entry name" value="MoCo_extend_TAT"/>
    <property type="match status" value="1"/>
</dbReference>
<dbReference type="CDD" id="cd10551">
    <property type="entry name" value="PsrB"/>
    <property type="match status" value="1"/>
</dbReference>
<comment type="caution">
    <text evidence="3">The sequence shown here is derived from an EMBL/GenBank/DDBJ whole genome shotgun (WGS) entry which is preliminary data.</text>
</comment>
<dbReference type="Proteomes" id="UP001210231">
    <property type="component" value="Unassembled WGS sequence"/>
</dbReference>
<dbReference type="CDD" id="cd02784">
    <property type="entry name" value="MopB_CT_PHLH"/>
    <property type="match status" value="1"/>
</dbReference>
<feature type="domain" description="4Fe-4S ferredoxin-type" evidence="2">
    <location>
        <begin position="806"/>
        <end position="836"/>
    </location>
</feature>
<dbReference type="Gene3D" id="3.30.2070.10">
    <property type="entry name" value="Formate dehydrogenase/DMSO reductase"/>
    <property type="match status" value="1"/>
</dbReference>
<dbReference type="PROSITE" id="PS51379">
    <property type="entry name" value="4FE4S_FER_2"/>
    <property type="match status" value="2"/>
</dbReference>
<dbReference type="InterPro" id="IPR006311">
    <property type="entry name" value="TAT_signal"/>
</dbReference>
<name>A0ABT4UJC6_9BACT</name>
<feature type="compositionally biased region" description="Polar residues" evidence="1">
    <location>
        <begin position="1"/>
        <end position="17"/>
    </location>
</feature>
<evidence type="ECO:0000256" key="1">
    <source>
        <dbReference type="SAM" id="MobiDB-lite"/>
    </source>
</evidence>
<organism evidence="3 4">
    <name type="scientific">Polluticaenibacter yanchengensis</name>
    <dbReference type="NCBI Taxonomy" id="3014562"/>
    <lineage>
        <taxon>Bacteria</taxon>
        <taxon>Pseudomonadati</taxon>
        <taxon>Bacteroidota</taxon>
        <taxon>Chitinophagia</taxon>
        <taxon>Chitinophagales</taxon>
        <taxon>Chitinophagaceae</taxon>
        <taxon>Polluticaenibacter</taxon>
    </lineage>
</organism>
<dbReference type="EMBL" id="JAQGEF010000006">
    <property type="protein sequence ID" value="MDA3614457.1"/>
    <property type="molecule type" value="Genomic_DNA"/>
</dbReference>
<reference evidence="3 4" key="1">
    <citation type="submission" date="2022-12" db="EMBL/GenBank/DDBJ databases">
        <title>Chitinophagaceae gen. sp. nov., a new member of the family Chitinophagaceae, isolated from soil in a chemical factory.</title>
        <authorList>
            <person name="Ke Z."/>
        </authorList>
    </citation>
    <scope>NUCLEOTIDE SEQUENCE [LARGE SCALE GENOMIC DNA]</scope>
    <source>
        <strain evidence="3 4">LY-5</strain>
    </source>
</reference>
<dbReference type="RefSeq" id="WP_407030784.1">
    <property type="nucleotide sequence ID" value="NZ_JAQGEF010000006.1"/>
</dbReference>
<dbReference type="InterPro" id="IPR030948">
    <property type="entry name" value="TAT_var_transloc_signal_dom"/>
</dbReference>
<evidence type="ECO:0000259" key="2">
    <source>
        <dbReference type="PROSITE" id="PS51379"/>
    </source>
</evidence>
<proteinExistence type="predicted"/>
<dbReference type="SUPFAM" id="SSF54862">
    <property type="entry name" value="4Fe-4S ferredoxins"/>
    <property type="match status" value="1"/>
</dbReference>
<dbReference type="Gene3D" id="3.40.50.740">
    <property type="match status" value="1"/>
</dbReference>
<evidence type="ECO:0000313" key="3">
    <source>
        <dbReference type="EMBL" id="MDA3614457.1"/>
    </source>
</evidence>
<evidence type="ECO:0000313" key="4">
    <source>
        <dbReference type="Proteomes" id="UP001210231"/>
    </source>
</evidence>
<feature type="region of interest" description="Disordered" evidence="1">
    <location>
        <begin position="1"/>
        <end position="21"/>
    </location>
</feature>
<keyword evidence="4" id="KW-1185">Reference proteome</keyword>
<dbReference type="PANTHER" id="PTHR42783:SF3">
    <property type="entry name" value="GLUTAMATE SYNTHASE [NADPH] SMALL CHAIN-RELATED"/>
    <property type="match status" value="1"/>
</dbReference>
<dbReference type="PANTHER" id="PTHR42783">
    <property type="entry name" value="GLUTAMATE SYNTHASE [NADPH] SMALL CHAIN"/>
    <property type="match status" value="1"/>
</dbReference>
<protein>
    <submittedName>
        <fullName evidence="3">TAT-variant-translocated molybdopterin oxidoreductase</fullName>
    </submittedName>
</protein>
<feature type="domain" description="4Fe-4S ferredoxin-type" evidence="2">
    <location>
        <begin position="897"/>
        <end position="926"/>
    </location>
</feature>
<gene>
    <name evidence="3" type="ORF">O3P16_06530</name>
</gene>